<keyword evidence="3" id="KW-1185">Reference proteome</keyword>
<evidence type="ECO:0000256" key="1">
    <source>
        <dbReference type="SAM" id="Phobius"/>
    </source>
</evidence>
<dbReference type="GO" id="GO:0015035">
    <property type="term" value="F:protein-disulfide reductase activity"/>
    <property type="evidence" value="ECO:0007669"/>
    <property type="project" value="InterPro"/>
</dbReference>
<accession>A0A4Y8AXC3</accession>
<dbReference type="Proteomes" id="UP000298517">
    <property type="component" value="Unassembled WGS sequence"/>
</dbReference>
<proteinExistence type="predicted"/>
<dbReference type="InterPro" id="IPR007263">
    <property type="entry name" value="DCC1-like"/>
</dbReference>
<keyword evidence="1" id="KW-1133">Transmembrane helix</keyword>
<dbReference type="EMBL" id="SNQI01000001">
    <property type="protein sequence ID" value="TEW76682.1"/>
    <property type="molecule type" value="Genomic_DNA"/>
</dbReference>
<keyword evidence="1" id="KW-0472">Membrane</keyword>
<sequence length="141" mass="16444">MYLCLVDNLKNKSILLFDGVCNLCNASVNFIIKHDKKAHFKFASLQSDAAKELLLQYKAKKIKMDSIILIENGTFYKKSTAAIIISKKLNGGFKILYVFIIIPTFIRDWVYNYIAKNRYKWFGKKDSCMIPTKELKKRFIE</sequence>
<gene>
    <name evidence="2" type="ORF">E2488_02200</name>
</gene>
<evidence type="ECO:0000313" key="2">
    <source>
        <dbReference type="EMBL" id="TEW76682.1"/>
    </source>
</evidence>
<name>A0A4Y8AXC3_9FLAO</name>
<dbReference type="AlphaFoldDB" id="A0A4Y8AXC3"/>
<dbReference type="PANTHER" id="PTHR33639:SF2">
    <property type="entry name" value="DUF393 DOMAIN-CONTAINING PROTEIN"/>
    <property type="match status" value="1"/>
</dbReference>
<reference evidence="2 3" key="1">
    <citation type="journal article" date="2011" name="J. Microbiol.">
        <title>Gramella jeungdoensis sp. nov., isolated from a solar saltern in Korea.</title>
        <authorList>
            <person name="Joung Y."/>
            <person name="Kim H."/>
            <person name="Jang T."/>
            <person name="Ahn T.S."/>
            <person name="Joh K."/>
        </authorList>
    </citation>
    <scope>NUCLEOTIDE SEQUENCE [LARGE SCALE GENOMIC DNA]</scope>
    <source>
        <strain evidence="2 3">KCTC 23123</strain>
    </source>
</reference>
<dbReference type="PANTHER" id="PTHR33639">
    <property type="entry name" value="THIOL-DISULFIDE OXIDOREDUCTASE DCC"/>
    <property type="match status" value="1"/>
</dbReference>
<dbReference type="Pfam" id="PF04134">
    <property type="entry name" value="DCC1-like"/>
    <property type="match status" value="1"/>
</dbReference>
<keyword evidence="1" id="KW-0812">Transmembrane</keyword>
<feature type="transmembrane region" description="Helical" evidence="1">
    <location>
        <begin position="95"/>
        <end position="115"/>
    </location>
</feature>
<dbReference type="InterPro" id="IPR052927">
    <property type="entry name" value="DCC_oxidoreductase"/>
</dbReference>
<organism evidence="2 3">
    <name type="scientific">Gramella jeungdoensis</name>
    <dbReference type="NCBI Taxonomy" id="708091"/>
    <lineage>
        <taxon>Bacteria</taxon>
        <taxon>Pseudomonadati</taxon>
        <taxon>Bacteroidota</taxon>
        <taxon>Flavobacteriia</taxon>
        <taxon>Flavobacteriales</taxon>
        <taxon>Flavobacteriaceae</taxon>
        <taxon>Christiangramia</taxon>
    </lineage>
</organism>
<protein>
    <submittedName>
        <fullName evidence="2">DUF393 domain-containing protein</fullName>
    </submittedName>
</protein>
<evidence type="ECO:0000313" key="3">
    <source>
        <dbReference type="Proteomes" id="UP000298517"/>
    </source>
</evidence>
<comment type="caution">
    <text evidence="2">The sequence shown here is derived from an EMBL/GenBank/DDBJ whole genome shotgun (WGS) entry which is preliminary data.</text>
</comment>
<dbReference type="OrthoDB" id="9785438at2"/>